<dbReference type="AlphaFoldDB" id="A0A8K0HFJ2"/>
<dbReference type="GO" id="GO:0016020">
    <property type="term" value="C:membrane"/>
    <property type="evidence" value="ECO:0007669"/>
    <property type="project" value="UniProtKB-SubCell"/>
</dbReference>
<evidence type="ECO:0000256" key="6">
    <source>
        <dbReference type="RuleBase" id="RU368015"/>
    </source>
</evidence>
<feature type="transmembrane region" description="Helical" evidence="6">
    <location>
        <begin position="180"/>
        <end position="200"/>
    </location>
</feature>
<comment type="subcellular location">
    <subcellularLocation>
        <location evidence="6">Membrane</location>
        <topology evidence="6">Multi-pass membrane protein</topology>
    </subcellularLocation>
</comment>
<gene>
    <name evidence="7" type="ORF">FNV43_RR07281</name>
</gene>
<dbReference type="Proteomes" id="UP000796880">
    <property type="component" value="Unassembled WGS sequence"/>
</dbReference>
<feature type="transmembrane region" description="Helical" evidence="6">
    <location>
        <begin position="352"/>
        <end position="372"/>
    </location>
</feature>
<organism evidence="7 8">
    <name type="scientific">Rhamnella rubrinervis</name>
    <dbReference type="NCBI Taxonomy" id="2594499"/>
    <lineage>
        <taxon>Eukaryota</taxon>
        <taxon>Viridiplantae</taxon>
        <taxon>Streptophyta</taxon>
        <taxon>Embryophyta</taxon>
        <taxon>Tracheophyta</taxon>
        <taxon>Spermatophyta</taxon>
        <taxon>Magnoliopsida</taxon>
        <taxon>eudicotyledons</taxon>
        <taxon>Gunneridae</taxon>
        <taxon>Pentapetalae</taxon>
        <taxon>rosids</taxon>
        <taxon>fabids</taxon>
        <taxon>Rosales</taxon>
        <taxon>Rhamnaceae</taxon>
        <taxon>rhamnoid group</taxon>
        <taxon>Rhamneae</taxon>
        <taxon>Rhamnella</taxon>
    </lineage>
</organism>
<dbReference type="GO" id="GO:0005345">
    <property type="term" value="F:purine nucleobase transmembrane transporter activity"/>
    <property type="evidence" value="ECO:0007669"/>
    <property type="project" value="UniProtKB-UniRule"/>
</dbReference>
<dbReference type="OrthoDB" id="1717816at2759"/>
<protein>
    <recommendedName>
        <fullName evidence="6">Probable purine permease</fullName>
    </recommendedName>
</protein>
<evidence type="ECO:0000256" key="5">
    <source>
        <dbReference type="ARBA" id="ARBA00023136"/>
    </source>
</evidence>
<name>A0A8K0HFJ2_9ROSA</name>
<keyword evidence="2 6" id="KW-0813">Transport</keyword>
<evidence type="ECO:0000313" key="7">
    <source>
        <dbReference type="EMBL" id="KAF3451188.1"/>
    </source>
</evidence>
<dbReference type="Pfam" id="PF16913">
    <property type="entry name" value="PUNUT"/>
    <property type="match status" value="1"/>
</dbReference>
<sequence length="405" mass="44884">MVKPKGSQQKLALAPAQVHHFNSKAKFEEANEETNRSAIPESTNYKWWLRVAVYSLMILTCESAATILERLYYENGGKSKWMGTLVQHIGFPILLPYYTISSAAENSPTTNRSLSIHSKSPSSSLIIAAVHVFLGLLVAAYSLLHSIGLFHLPVTTFSLICASQLAFNAIFSFFLNSQKFTANIVNSLVLLTISSTLLLLQPNSSGRPSHEVLERNSAIEFICTISGSAGYGLVLSLKQFTIQNVIKMETFSVVIDMAVYQSVVASCATIVGLFASGEWRGLNKEMYEFGLGKVSYLMILIWTSVSWKVLTIGEVGMILEVSSLFSNAVSVLSLPLVPVLAVIFLHESLDGIRVVAMVLSIWGFISFVYQHYLDDHDMFKTENRDENWEKQDTRAGGFCSSNLRY</sequence>
<feature type="transmembrane region" description="Helical" evidence="6">
    <location>
        <begin position="85"/>
        <end position="104"/>
    </location>
</feature>
<feature type="transmembrane region" description="Helical" evidence="6">
    <location>
        <begin position="296"/>
        <end position="319"/>
    </location>
</feature>
<evidence type="ECO:0000313" key="8">
    <source>
        <dbReference type="Proteomes" id="UP000796880"/>
    </source>
</evidence>
<keyword evidence="5 6" id="KW-0472">Membrane</keyword>
<evidence type="ECO:0000256" key="4">
    <source>
        <dbReference type="ARBA" id="ARBA00022989"/>
    </source>
</evidence>
<dbReference type="EMBL" id="VOIH02000003">
    <property type="protein sequence ID" value="KAF3451188.1"/>
    <property type="molecule type" value="Genomic_DNA"/>
</dbReference>
<dbReference type="InterPro" id="IPR030182">
    <property type="entry name" value="PUP_plant"/>
</dbReference>
<comment type="similarity">
    <text evidence="1 6">Belongs to the purine permeases (TC 2.A.7.14) family.</text>
</comment>
<proteinExistence type="inferred from homology"/>
<comment type="caution">
    <text evidence="7">The sequence shown here is derived from an EMBL/GenBank/DDBJ whole genome shotgun (WGS) entry which is preliminary data.</text>
</comment>
<keyword evidence="4 6" id="KW-1133">Transmembrane helix</keyword>
<feature type="transmembrane region" description="Helical" evidence="6">
    <location>
        <begin position="124"/>
        <end position="144"/>
    </location>
</feature>
<feature type="transmembrane region" description="Helical" evidence="6">
    <location>
        <begin position="156"/>
        <end position="174"/>
    </location>
</feature>
<evidence type="ECO:0000256" key="2">
    <source>
        <dbReference type="ARBA" id="ARBA00022448"/>
    </source>
</evidence>
<reference evidence="7" key="1">
    <citation type="submission" date="2020-03" db="EMBL/GenBank/DDBJ databases">
        <title>A high-quality chromosome-level genome assembly of a woody plant with both climbing and erect habits, Rhamnella rubrinervis.</title>
        <authorList>
            <person name="Lu Z."/>
            <person name="Yang Y."/>
            <person name="Zhu X."/>
            <person name="Sun Y."/>
        </authorList>
    </citation>
    <scope>NUCLEOTIDE SEQUENCE</scope>
    <source>
        <strain evidence="7">BYM</strain>
        <tissue evidence="7">Leaf</tissue>
    </source>
</reference>
<dbReference type="PANTHER" id="PTHR31376:SF17">
    <property type="entry name" value="PURINE PERMEASE 21-RELATED"/>
    <property type="match status" value="1"/>
</dbReference>
<evidence type="ECO:0000256" key="3">
    <source>
        <dbReference type="ARBA" id="ARBA00022692"/>
    </source>
</evidence>
<dbReference type="GO" id="GO:0015211">
    <property type="term" value="F:purine nucleoside transmembrane transporter activity"/>
    <property type="evidence" value="ECO:0007669"/>
    <property type="project" value="UniProtKB-UniRule"/>
</dbReference>
<keyword evidence="8" id="KW-1185">Reference proteome</keyword>
<keyword evidence="3 6" id="KW-0812">Transmembrane</keyword>
<dbReference type="PANTHER" id="PTHR31376">
    <property type="entry name" value="OS09G0467300 PROTEIN-RELATED"/>
    <property type="match status" value="1"/>
</dbReference>
<accession>A0A8K0HFJ2</accession>
<evidence type="ECO:0000256" key="1">
    <source>
        <dbReference type="ARBA" id="ARBA00006213"/>
    </source>
</evidence>
<feature type="transmembrane region" description="Helical" evidence="6">
    <location>
        <begin position="51"/>
        <end position="73"/>
    </location>
</feature>
<feature type="transmembrane region" description="Helical" evidence="6">
    <location>
        <begin position="221"/>
        <end position="237"/>
    </location>
</feature>
<feature type="transmembrane region" description="Helical" evidence="6">
    <location>
        <begin position="257"/>
        <end position="275"/>
    </location>
</feature>
<feature type="transmembrane region" description="Helical" evidence="6">
    <location>
        <begin position="325"/>
        <end position="345"/>
    </location>
</feature>